<protein>
    <submittedName>
        <fullName evidence="2">Uncharacterized protein</fullName>
    </submittedName>
</protein>
<keyword evidence="1" id="KW-0812">Transmembrane</keyword>
<proteinExistence type="predicted"/>
<sequence length="72" mass="8144">MEIKEIIIVATTITITLATVCHTIFSGITISKLSKQNNLLLEESYNKLASFLREKWWNAGFNKIVAKLKNCS</sequence>
<organism evidence="2">
    <name type="scientific">marine sediment metagenome</name>
    <dbReference type="NCBI Taxonomy" id="412755"/>
    <lineage>
        <taxon>unclassified sequences</taxon>
        <taxon>metagenomes</taxon>
        <taxon>ecological metagenomes</taxon>
    </lineage>
</organism>
<comment type="caution">
    <text evidence="2">The sequence shown here is derived from an EMBL/GenBank/DDBJ whole genome shotgun (WGS) entry which is preliminary data.</text>
</comment>
<evidence type="ECO:0000256" key="1">
    <source>
        <dbReference type="SAM" id="Phobius"/>
    </source>
</evidence>
<gene>
    <name evidence="2" type="ORF">S01H4_30602</name>
</gene>
<evidence type="ECO:0000313" key="2">
    <source>
        <dbReference type="EMBL" id="GAG75180.1"/>
    </source>
</evidence>
<reference evidence="2" key="1">
    <citation type="journal article" date="2014" name="Front. Microbiol.">
        <title>High frequency of phylogenetically diverse reductive dehalogenase-homologous genes in deep subseafloor sedimentary metagenomes.</title>
        <authorList>
            <person name="Kawai M."/>
            <person name="Futagami T."/>
            <person name="Toyoda A."/>
            <person name="Takaki Y."/>
            <person name="Nishi S."/>
            <person name="Hori S."/>
            <person name="Arai W."/>
            <person name="Tsubouchi T."/>
            <person name="Morono Y."/>
            <person name="Uchiyama I."/>
            <person name="Ito T."/>
            <person name="Fujiyama A."/>
            <person name="Inagaki F."/>
            <person name="Takami H."/>
        </authorList>
    </citation>
    <scope>NUCLEOTIDE SEQUENCE</scope>
    <source>
        <strain evidence="2">Expedition CK06-06</strain>
    </source>
</reference>
<keyword evidence="1" id="KW-0472">Membrane</keyword>
<dbReference type="AlphaFoldDB" id="X0ZZA2"/>
<accession>X0ZZA2</accession>
<feature type="transmembrane region" description="Helical" evidence="1">
    <location>
        <begin position="6"/>
        <end position="30"/>
    </location>
</feature>
<name>X0ZZA2_9ZZZZ</name>
<keyword evidence="1" id="KW-1133">Transmembrane helix</keyword>
<dbReference type="EMBL" id="BART01015812">
    <property type="protein sequence ID" value="GAG75180.1"/>
    <property type="molecule type" value="Genomic_DNA"/>
</dbReference>